<accession>A0A098BLC0</accession>
<organism evidence="2 3">
    <name type="scientific">Rhodococcus ruber</name>
    <dbReference type="NCBI Taxonomy" id="1830"/>
    <lineage>
        <taxon>Bacteria</taxon>
        <taxon>Bacillati</taxon>
        <taxon>Actinomycetota</taxon>
        <taxon>Actinomycetes</taxon>
        <taxon>Mycobacteriales</taxon>
        <taxon>Nocardiaceae</taxon>
        <taxon>Rhodococcus</taxon>
    </lineage>
</organism>
<protein>
    <submittedName>
        <fullName evidence="2">Uncharacterized protein</fullName>
    </submittedName>
</protein>
<sequence>MCPPLDRNSAKAALSRSSCVLSHSAVRQGRERRLVANSSSSARDTRHPLDRGVRQHQCTSHVYSNQAAQMWAISSGLNGHFAFLLALHGTHAGRAFEGQLLPPLDSGFTWSVTVALPPQIQQRPP</sequence>
<name>A0A098BLC0_9NOCA</name>
<dbReference type="AlphaFoldDB" id="A0A098BLC0"/>
<evidence type="ECO:0000313" key="3">
    <source>
        <dbReference type="Proteomes" id="UP000042997"/>
    </source>
</evidence>
<feature type="region of interest" description="Disordered" evidence="1">
    <location>
        <begin position="30"/>
        <end position="51"/>
    </location>
</feature>
<proteinExistence type="predicted"/>
<dbReference type="Proteomes" id="UP000042997">
    <property type="component" value="Unassembled WGS sequence"/>
</dbReference>
<reference evidence="2 3" key="1">
    <citation type="journal article" date="2014" name="Genome Announc.">
        <title>Draft Genome Sequence of Propane- and Butane-Oxidizing Actinobacterium Rhodococcus ruber IEGM 231.</title>
        <authorList>
            <person name="Ivshina I.B."/>
            <person name="Kuyukina M.S."/>
            <person name="Krivoruchko A.V."/>
            <person name="Barbe V."/>
            <person name="Fischer C."/>
        </authorList>
    </citation>
    <scope>NUCLEOTIDE SEQUENCE [LARGE SCALE GENOMIC DNA]</scope>
</reference>
<evidence type="ECO:0000256" key="1">
    <source>
        <dbReference type="SAM" id="MobiDB-lite"/>
    </source>
</evidence>
<evidence type="ECO:0000313" key="2">
    <source>
        <dbReference type="EMBL" id="CDZ89040.1"/>
    </source>
</evidence>
<gene>
    <name evidence="2" type="ORF">RHRU231_450207</name>
</gene>
<dbReference type="EMBL" id="CCSD01000056">
    <property type="protein sequence ID" value="CDZ89040.1"/>
    <property type="molecule type" value="Genomic_DNA"/>
</dbReference>